<organism evidence="4 5">
    <name type="scientific">Cyclopterus lumpus</name>
    <name type="common">Lumpsucker</name>
    <dbReference type="NCBI Taxonomy" id="8103"/>
    <lineage>
        <taxon>Eukaryota</taxon>
        <taxon>Metazoa</taxon>
        <taxon>Chordata</taxon>
        <taxon>Craniata</taxon>
        <taxon>Vertebrata</taxon>
        <taxon>Euteleostomi</taxon>
        <taxon>Actinopterygii</taxon>
        <taxon>Neopterygii</taxon>
        <taxon>Teleostei</taxon>
        <taxon>Neoteleostei</taxon>
        <taxon>Acanthomorphata</taxon>
        <taxon>Eupercaria</taxon>
        <taxon>Perciformes</taxon>
        <taxon>Cottioidei</taxon>
        <taxon>Cottales</taxon>
        <taxon>Cyclopteridae</taxon>
        <taxon>Cyclopterus</taxon>
    </lineage>
</organism>
<dbReference type="SMART" id="SM00406">
    <property type="entry name" value="IGv"/>
    <property type="match status" value="1"/>
</dbReference>
<evidence type="ECO:0000313" key="5">
    <source>
        <dbReference type="Proteomes" id="UP000694565"/>
    </source>
</evidence>
<reference evidence="4" key="2">
    <citation type="submission" date="2025-09" db="UniProtKB">
        <authorList>
            <consortium name="Ensembl"/>
        </authorList>
    </citation>
    <scope>IDENTIFICATION</scope>
</reference>
<evidence type="ECO:0000256" key="2">
    <source>
        <dbReference type="SAM" id="MobiDB-lite"/>
    </source>
</evidence>
<dbReference type="Proteomes" id="UP000694565">
    <property type="component" value="Unplaced"/>
</dbReference>
<dbReference type="FunFam" id="2.60.40.10:FF:000283">
    <property type="entry name" value="Immunoglobulin kappa constant"/>
    <property type="match status" value="1"/>
</dbReference>
<keyword evidence="5" id="KW-1185">Reference proteome</keyword>
<dbReference type="AlphaFoldDB" id="A0A8C3AMM6"/>
<proteinExistence type="predicted"/>
<dbReference type="FunFam" id="2.60.40.10:FF:001230">
    <property type="entry name" value="Immunoglobulin kappa variable 8-16"/>
    <property type="match status" value="1"/>
</dbReference>
<feature type="region of interest" description="Disordered" evidence="2">
    <location>
        <begin position="163"/>
        <end position="184"/>
    </location>
</feature>
<evidence type="ECO:0000259" key="3">
    <source>
        <dbReference type="PROSITE" id="PS50835"/>
    </source>
</evidence>
<dbReference type="Pfam" id="PF07686">
    <property type="entry name" value="V-set"/>
    <property type="match status" value="1"/>
</dbReference>
<reference evidence="4" key="1">
    <citation type="submission" date="2025-08" db="UniProtKB">
        <authorList>
            <consortium name="Ensembl"/>
        </authorList>
    </citation>
    <scope>IDENTIFICATION</scope>
</reference>
<evidence type="ECO:0000313" key="4">
    <source>
        <dbReference type="Ensembl" id="ENSCLMP00005044212.1"/>
    </source>
</evidence>
<accession>A0A8C3AMM6</accession>
<dbReference type="PANTHER" id="PTHR23267">
    <property type="entry name" value="IMMUNOGLOBULIN LIGHT CHAIN"/>
    <property type="match status" value="1"/>
</dbReference>
<dbReference type="Pfam" id="PF07654">
    <property type="entry name" value="C1-set"/>
    <property type="match status" value="1"/>
</dbReference>
<dbReference type="InterPro" id="IPR013106">
    <property type="entry name" value="Ig_V-set"/>
</dbReference>
<dbReference type="InterPro" id="IPR050150">
    <property type="entry name" value="IgV_Light_Chain"/>
</dbReference>
<dbReference type="GeneTree" id="ENSGT01080000257344"/>
<dbReference type="PROSITE" id="PS50835">
    <property type="entry name" value="IG_LIKE"/>
    <property type="match status" value="1"/>
</dbReference>
<evidence type="ECO:0000256" key="1">
    <source>
        <dbReference type="ARBA" id="ARBA00023157"/>
    </source>
</evidence>
<dbReference type="InterPro" id="IPR003599">
    <property type="entry name" value="Ig_sub"/>
</dbReference>
<dbReference type="SMART" id="SM00407">
    <property type="entry name" value="IGc1"/>
    <property type="match status" value="1"/>
</dbReference>
<dbReference type="SMART" id="SM00409">
    <property type="entry name" value="IG"/>
    <property type="match status" value="2"/>
</dbReference>
<feature type="domain" description="Ig-like" evidence="3">
    <location>
        <begin position="120"/>
        <end position="213"/>
    </location>
</feature>
<keyword evidence="1" id="KW-1015">Disulfide bond</keyword>
<dbReference type="SUPFAM" id="SSF48726">
    <property type="entry name" value="Immunoglobulin"/>
    <property type="match status" value="2"/>
</dbReference>
<dbReference type="InterPro" id="IPR036179">
    <property type="entry name" value="Ig-like_dom_sf"/>
</dbReference>
<name>A0A8C3AMM6_CYCLU</name>
<dbReference type="InterPro" id="IPR007110">
    <property type="entry name" value="Ig-like_dom"/>
</dbReference>
<protein>
    <recommendedName>
        <fullName evidence="3">Ig-like domain-containing protein</fullName>
    </recommendedName>
</protein>
<dbReference type="Ensembl" id="ENSCLMT00005045772.1">
    <property type="protein sequence ID" value="ENSCLMP00005044212.1"/>
    <property type="gene ID" value="ENSCLMG00005020459.1"/>
</dbReference>
<sequence length="219" mass="23637">MQWTTTVWEHTRTSANSFLTQTDKSKSVSLGGTVTISATGSSDINNDLSWYLQKPGQAPEPLMYRVSTLSSGTPSRFSGSRSGSHYTLTISGVQSEDAAVYYCQSYHFGVVFTPGPMVRPSVSLLPPSSEQLSGGSATLACLLSGYSPQGAVVSWEVDGTEVTEGVLSSSEEEESGRHSSSSTLNLSRQRWMEGELYSCKVLHHGHSETRSLHRSQCKG</sequence>
<dbReference type="InterPro" id="IPR003597">
    <property type="entry name" value="Ig_C1-set"/>
</dbReference>
<dbReference type="Gene3D" id="2.60.40.10">
    <property type="entry name" value="Immunoglobulins"/>
    <property type="match status" value="2"/>
</dbReference>
<dbReference type="InterPro" id="IPR013783">
    <property type="entry name" value="Ig-like_fold"/>
</dbReference>